<name>A0A4D4L280_STRVO</name>
<proteinExistence type="predicted"/>
<accession>A0A4D4L280</accession>
<protein>
    <submittedName>
        <fullName evidence="2">Uncharacterized protein</fullName>
    </submittedName>
</protein>
<evidence type="ECO:0000256" key="1">
    <source>
        <dbReference type="SAM" id="MobiDB-lite"/>
    </source>
</evidence>
<dbReference type="AlphaFoldDB" id="A0A4D4L280"/>
<sequence>MARSGELTRRRWNGVGEQPETDELRRLRRESLCAGRRTRARDADARTAK</sequence>
<dbReference type="RefSeq" id="WP_162001803.1">
    <property type="nucleotide sequence ID" value="NZ_BAAASO010000035.1"/>
</dbReference>
<reference evidence="2 3" key="1">
    <citation type="journal article" date="2020" name="Int. J. Syst. Evol. Microbiol.">
        <title>Reclassification of Streptomyces castelarensis and Streptomyces sporoclivatus as later heterotypic synonyms of Streptomyces antimycoticus.</title>
        <authorList>
            <person name="Komaki H."/>
            <person name="Tamura T."/>
        </authorList>
    </citation>
    <scope>NUCLEOTIDE SEQUENCE [LARGE SCALE GENOMIC DNA]</scope>
    <source>
        <strain evidence="2 3">NBRC 13459</strain>
    </source>
</reference>
<dbReference type="Proteomes" id="UP000301309">
    <property type="component" value="Unassembled WGS sequence"/>
</dbReference>
<comment type="caution">
    <text evidence="2">The sequence shown here is derived from an EMBL/GenBank/DDBJ whole genome shotgun (WGS) entry which is preliminary data.</text>
</comment>
<dbReference type="EMBL" id="BJHW01000001">
    <property type="protein sequence ID" value="GDY52159.1"/>
    <property type="molecule type" value="Genomic_DNA"/>
</dbReference>
<evidence type="ECO:0000313" key="3">
    <source>
        <dbReference type="Proteomes" id="UP000301309"/>
    </source>
</evidence>
<evidence type="ECO:0000313" key="2">
    <source>
        <dbReference type="EMBL" id="GDY52159.1"/>
    </source>
</evidence>
<organism evidence="2 3">
    <name type="scientific">Streptomyces violaceusniger</name>
    <dbReference type="NCBI Taxonomy" id="68280"/>
    <lineage>
        <taxon>Bacteria</taxon>
        <taxon>Bacillati</taxon>
        <taxon>Actinomycetota</taxon>
        <taxon>Actinomycetes</taxon>
        <taxon>Kitasatosporales</taxon>
        <taxon>Streptomycetaceae</taxon>
        <taxon>Streptomyces</taxon>
        <taxon>Streptomyces violaceusniger group</taxon>
    </lineage>
</organism>
<keyword evidence="3" id="KW-1185">Reference proteome</keyword>
<gene>
    <name evidence="2" type="ORF">SVIO_027820</name>
</gene>
<feature type="region of interest" description="Disordered" evidence="1">
    <location>
        <begin position="1"/>
        <end position="28"/>
    </location>
</feature>